<evidence type="ECO:0000256" key="3">
    <source>
        <dbReference type="ARBA" id="ARBA00022448"/>
    </source>
</evidence>
<proteinExistence type="inferred from homology"/>
<feature type="region of interest" description="Disordered" evidence="10">
    <location>
        <begin position="205"/>
        <end position="232"/>
    </location>
</feature>
<keyword evidence="8 11" id="KW-0472">Membrane</keyword>
<keyword evidence="14" id="KW-1185">Reference proteome</keyword>
<dbReference type="EMBL" id="ML210153">
    <property type="protein sequence ID" value="TFK28826.1"/>
    <property type="molecule type" value="Genomic_DNA"/>
</dbReference>
<organism evidence="13 14">
    <name type="scientific">Coprinopsis marcescibilis</name>
    <name type="common">Agaric fungus</name>
    <name type="synonym">Psathyrella marcescibilis</name>
    <dbReference type="NCBI Taxonomy" id="230819"/>
    <lineage>
        <taxon>Eukaryota</taxon>
        <taxon>Fungi</taxon>
        <taxon>Dikarya</taxon>
        <taxon>Basidiomycota</taxon>
        <taxon>Agaricomycotina</taxon>
        <taxon>Agaricomycetes</taxon>
        <taxon>Agaricomycetidae</taxon>
        <taxon>Agaricales</taxon>
        <taxon>Agaricineae</taxon>
        <taxon>Psathyrellaceae</taxon>
        <taxon>Coprinopsis</taxon>
    </lineage>
</organism>
<dbReference type="AlphaFoldDB" id="A0A5C3L9Z0"/>
<comment type="similarity">
    <text evidence="2">Belongs to the syntaxin family.</text>
</comment>
<feature type="region of interest" description="Disordered" evidence="10">
    <location>
        <begin position="245"/>
        <end position="274"/>
    </location>
</feature>
<feature type="region of interest" description="Disordered" evidence="10">
    <location>
        <begin position="1"/>
        <end position="44"/>
    </location>
</feature>
<keyword evidence="7 9" id="KW-0175">Coiled coil</keyword>
<evidence type="ECO:0000313" key="13">
    <source>
        <dbReference type="EMBL" id="TFK28826.1"/>
    </source>
</evidence>
<comment type="subcellular location">
    <subcellularLocation>
        <location evidence="1">Membrane</location>
        <topology evidence="1">Single-pass type IV membrane protein</topology>
    </subcellularLocation>
</comment>
<feature type="compositionally biased region" description="Basic and acidic residues" evidence="10">
    <location>
        <begin position="1"/>
        <end position="24"/>
    </location>
</feature>
<dbReference type="GO" id="GO:0031201">
    <property type="term" value="C:SNARE complex"/>
    <property type="evidence" value="ECO:0007669"/>
    <property type="project" value="TreeGrafter"/>
</dbReference>
<dbReference type="GO" id="GO:0015031">
    <property type="term" value="P:protein transport"/>
    <property type="evidence" value="ECO:0007669"/>
    <property type="project" value="UniProtKB-KW"/>
</dbReference>
<feature type="transmembrane region" description="Helical" evidence="11">
    <location>
        <begin position="365"/>
        <end position="383"/>
    </location>
</feature>
<keyword evidence="4 11" id="KW-0812">Transmembrane</keyword>
<dbReference type="PANTHER" id="PTHR15959">
    <property type="entry name" value="SYNTAXIN-18"/>
    <property type="match status" value="1"/>
</dbReference>
<evidence type="ECO:0000256" key="1">
    <source>
        <dbReference type="ARBA" id="ARBA00004211"/>
    </source>
</evidence>
<evidence type="ECO:0000256" key="6">
    <source>
        <dbReference type="ARBA" id="ARBA00022989"/>
    </source>
</evidence>
<dbReference type="Gene3D" id="1.20.5.110">
    <property type="match status" value="1"/>
</dbReference>
<evidence type="ECO:0000256" key="9">
    <source>
        <dbReference type="SAM" id="Coils"/>
    </source>
</evidence>
<evidence type="ECO:0000256" key="8">
    <source>
        <dbReference type="ARBA" id="ARBA00023136"/>
    </source>
</evidence>
<evidence type="ECO:0000256" key="7">
    <source>
        <dbReference type="ARBA" id="ARBA00023054"/>
    </source>
</evidence>
<evidence type="ECO:0000313" key="14">
    <source>
        <dbReference type="Proteomes" id="UP000307440"/>
    </source>
</evidence>
<keyword evidence="6 11" id="KW-1133">Transmembrane helix</keyword>
<accession>A0A5C3L9Z0</accession>
<dbReference type="Proteomes" id="UP000307440">
    <property type="component" value="Unassembled WGS sequence"/>
</dbReference>
<evidence type="ECO:0000259" key="12">
    <source>
        <dbReference type="Pfam" id="PF10496"/>
    </source>
</evidence>
<gene>
    <name evidence="13" type="ORF">FA15DRAFT_664901</name>
</gene>
<dbReference type="GO" id="GO:0005783">
    <property type="term" value="C:endoplasmic reticulum"/>
    <property type="evidence" value="ECO:0007669"/>
    <property type="project" value="TreeGrafter"/>
</dbReference>
<dbReference type="Pfam" id="PF10496">
    <property type="entry name" value="Syntaxin-18_N"/>
    <property type="match status" value="1"/>
</dbReference>
<reference evidence="13 14" key="1">
    <citation type="journal article" date="2019" name="Nat. Ecol. Evol.">
        <title>Megaphylogeny resolves global patterns of mushroom evolution.</title>
        <authorList>
            <person name="Varga T."/>
            <person name="Krizsan K."/>
            <person name="Foldi C."/>
            <person name="Dima B."/>
            <person name="Sanchez-Garcia M."/>
            <person name="Sanchez-Ramirez S."/>
            <person name="Szollosi G.J."/>
            <person name="Szarkandi J.G."/>
            <person name="Papp V."/>
            <person name="Albert L."/>
            <person name="Andreopoulos W."/>
            <person name="Angelini C."/>
            <person name="Antonin V."/>
            <person name="Barry K.W."/>
            <person name="Bougher N.L."/>
            <person name="Buchanan P."/>
            <person name="Buyck B."/>
            <person name="Bense V."/>
            <person name="Catcheside P."/>
            <person name="Chovatia M."/>
            <person name="Cooper J."/>
            <person name="Damon W."/>
            <person name="Desjardin D."/>
            <person name="Finy P."/>
            <person name="Geml J."/>
            <person name="Haridas S."/>
            <person name="Hughes K."/>
            <person name="Justo A."/>
            <person name="Karasinski D."/>
            <person name="Kautmanova I."/>
            <person name="Kiss B."/>
            <person name="Kocsube S."/>
            <person name="Kotiranta H."/>
            <person name="LaButti K.M."/>
            <person name="Lechner B.E."/>
            <person name="Liimatainen K."/>
            <person name="Lipzen A."/>
            <person name="Lukacs Z."/>
            <person name="Mihaltcheva S."/>
            <person name="Morgado L.N."/>
            <person name="Niskanen T."/>
            <person name="Noordeloos M.E."/>
            <person name="Ohm R.A."/>
            <person name="Ortiz-Santana B."/>
            <person name="Ovrebo C."/>
            <person name="Racz N."/>
            <person name="Riley R."/>
            <person name="Savchenko A."/>
            <person name="Shiryaev A."/>
            <person name="Soop K."/>
            <person name="Spirin V."/>
            <person name="Szebenyi C."/>
            <person name="Tomsovsky M."/>
            <person name="Tulloss R.E."/>
            <person name="Uehling J."/>
            <person name="Grigoriev I.V."/>
            <person name="Vagvolgyi C."/>
            <person name="Papp T."/>
            <person name="Martin F.M."/>
            <person name="Miettinen O."/>
            <person name="Hibbett D.S."/>
            <person name="Nagy L.G."/>
        </authorList>
    </citation>
    <scope>NUCLEOTIDE SEQUENCE [LARGE SCALE GENOMIC DNA]</scope>
    <source>
        <strain evidence="13 14">CBS 121175</strain>
    </source>
</reference>
<dbReference type="GO" id="GO:0006890">
    <property type="term" value="P:retrograde vesicle-mediated transport, Golgi to endoplasmic reticulum"/>
    <property type="evidence" value="ECO:0007669"/>
    <property type="project" value="TreeGrafter"/>
</dbReference>
<evidence type="ECO:0000256" key="10">
    <source>
        <dbReference type="SAM" id="MobiDB-lite"/>
    </source>
</evidence>
<dbReference type="STRING" id="230819.A0A5C3L9Z0"/>
<dbReference type="OrthoDB" id="342981at2759"/>
<dbReference type="InterPro" id="IPR019529">
    <property type="entry name" value="Syntaxin-18_N"/>
</dbReference>
<evidence type="ECO:0000256" key="2">
    <source>
        <dbReference type="ARBA" id="ARBA00009063"/>
    </source>
</evidence>
<protein>
    <recommendedName>
        <fullName evidence="12">SNARE-complex protein Syntaxin-18 N-terminal domain-containing protein</fullName>
    </recommendedName>
</protein>
<feature type="coiled-coil region" evidence="9">
    <location>
        <begin position="290"/>
        <end position="324"/>
    </location>
</feature>
<name>A0A5C3L9Z0_COPMA</name>
<keyword evidence="3" id="KW-0813">Transport</keyword>
<evidence type="ECO:0000256" key="11">
    <source>
        <dbReference type="SAM" id="Phobius"/>
    </source>
</evidence>
<keyword evidence="5" id="KW-0653">Protein transport</keyword>
<feature type="compositionally biased region" description="Polar residues" evidence="10">
    <location>
        <begin position="245"/>
        <end position="259"/>
    </location>
</feature>
<feature type="domain" description="SNARE-complex protein Syntaxin-18 N-terminal" evidence="12">
    <location>
        <begin position="5"/>
        <end position="90"/>
    </location>
</feature>
<evidence type="ECO:0000256" key="5">
    <source>
        <dbReference type="ARBA" id="ARBA00022927"/>
    </source>
</evidence>
<evidence type="ECO:0000256" key="4">
    <source>
        <dbReference type="ARBA" id="ARBA00022692"/>
    </source>
</evidence>
<dbReference type="PANTHER" id="PTHR15959:SF0">
    <property type="entry name" value="SYNTAXIN-18"/>
    <property type="match status" value="1"/>
</dbReference>
<sequence>MPYVDKTSEFRQVVSEKETQVPEAKRRKLHTKLSPKPNDHPSGKEYLDEAYTILDHIGTLTRMLGSIRKPYLNVDTRHPSPLSRQGSRNIDLNEGDAAWSNIKHLTNEERDKIDVQARYILQQCSLRIKEMEVLEKRRSELVASKVNPFVRLLPARLRQDESTVSSDVIAAHHSSITWYLNRRLMEVGQVQKDLQTERVKRELERSKTLASGATREAAWADPQPSPQSRSTWLGEASSGFIAATLGTTSDSRRPSQPSTPLHYESSFNSEDEDDDLELSASQILQFEQENAALLQDVQDTLQSVQQAEARIQEISKLQDELVQNLARQTAQTDQLYEDAIATTSTVEKSKAELKKAQQRGKDGRLFLLVFLLSASFSLLFLHYY</sequence>